<evidence type="ECO:0000259" key="5">
    <source>
        <dbReference type="Pfam" id="PF00171"/>
    </source>
</evidence>
<proteinExistence type="inferred from homology"/>
<dbReference type="SUPFAM" id="SSF53720">
    <property type="entry name" value="ALDH-like"/>
    <property type="match status" value="1"/>
</dbReference>
<dbReference type="EMBL" id="JACAZH010000038">
    <property type="protein sequence ID" value="KAF7336082.1"/>
    <property type="molecule type" value="Genomic_DNA"/>
</dbReference>
<evidence type="ECO:0000256" key="1">
    <source>
        <dbReference type="ARBA" id="ARBA00009986"/>
    </source>
</evidence>
<keyword evidence="2 4" id="KW-0560">Oxidoreductase</keyword>
<evidence type="ECO:0000256" key="4">
    <source>
        <dbReference type="RuleBase" id="RU003345"/>
    </source>
</evidence>
<dbReference type="InterPro" id="IPR015590">
    <property type="entry name" value="Aldehyde_DH_dom"/>
</dbReference>
<accession>A0A8H6X8J3</accession>
<dbReference type="OrthoDB" id="310895at2759"/>
<dbReference type="FunFam" id="3.40.309.10:FF:000009">
    <property type="entry name" value="Aldehyde dehydrogenase A"/>
    <property type="match status" value="1"/>
</dbReference>
<evidence type="ECO:0000313" key="6">
    <source>
        <dbReference type="EMBL" id="KAF7336082.1"/>
    </source>
</evidence>
<keyword evidence="7" id="KW-1185">Reference proteome</keyword>
<evidence type="ECO:0000313" key="7">
    <source>
        <dbReference type="Proteomes" id="UP000623467"/>
    </source>
</evidence>
<feature type="domain" description="Aldehyde dehydrogenase" evidence="5">
    <location>
        <begin position="17"/>
        <end position="185"/>
    </location>
</feature>
<dbReference type="PANTHER" id="PTHR11699">
    <property type="entry name" value="ALDEHYDE DEHYDROGENASE-RELATED"/>
    <property type="match status" value="1"/>
</dbReference>
<organism evidence="6 7">
    <name type="scientific">Mycena sanguinolenta</name>
    <dbReference type="NCBI Taxonomy" id="230812"/>
    <lineage>
        <taxon>Eukaryota</taxon>
        <taxon>Fungi</taxon>
        <taxon>Dikarya</taxon>
        <taxon>Basidiomycota</taxon>
        <taxon>Agaricomycotina</taxon>
        <taxon>Agaricomycetes</taxon>
        <taxon>Agaricomycetidae</taxon>
        <taxon>Agaricales</taxon>
        <taxon>Marasmiineae</taxon>
        <taxon>Mycenaceae</taxon>
        <taxon>Mycena</taxon>
    </lineage>
</organism>
<comment type="caution">
    <text evidence="6">The sequence shown here is derived from an EMBL/GenBank/DDBJ whole genome shotgun (WGS) entry which is preliminary data.</text>
</comment>
<dbReference type="Proteomes" id="UP000623467">
    <property type="component" value="Unassembled WGS sequence"/>
</dbReference>
<sequence length="520" mass="57013">MSAIQMTYNPDYKSTDTAQTTISPVDLQPISHRTYPTSEALDATIARAAAAQKAWAAVPLAERIAIGHKFIEEFTGMSERLPGEITKQMGRPITQGAGEVRGFLERAKYLLSIAESSLSDISLEGTDKPGFRRFMKRLPLGVVLVITPWNYPYLTAVNSVLPAIIAGNAVLLKPSPQTPLSGERFTLVRISFFSVSSINYYTASTSRRRSKRRHHHSASPPKLTTQVIQSPLVNFVSFTGSVATGRAVEEAAVTAPGFKGVALELGGKDPAYVRADADLDYTAAELVEGAMFNSGQSCCAVERIYVHEEVYDNFVSKFVEIVKKYKLGDPTRQDVTIGPVVGLDAAKRIRKQIEDAVAAGAKALIPPEQFRASRAENCYVGPQVLVDVDHTMDIMKEEIFGPVVGIQKVASDEEAVKLMNDTPYGLTASIWTNAAEHPESEEAFLKLEEQLECGTVFLNRQVEFVLPSPPKCLNSCRCDYLDPELAWTGVKDSGRGISLSKFGYDQLTRVKNVHMKIKTT</sequence>
<dbReference type="Gene3D" id="3.40.309.10">
    <property type="entry name" value="Aldehyde Dehydrogenase, Chain A, domain 2"/>
    <property type="match status" value="1"/>
</dbReference>
<dbReference type="GO" id="GO:0016620">
    <property type="term" value="F:oxidoreductase activity, acting on the aldehyde or oxo group of donors, NAD or NADP as acceptor"/>
    <property type="evidence" value="ECO:0007669"/>
    <property type="project" value="InterPro"/>
</dbReference>
<dbReference type="CDD" id="cd07102">
    <property type="entry name" value="ALDH_EDX86601"/>
    <property type="match status" value="1"/>
</dbReference>
<name>A0A8H6X8J3_9AGAR</name>
<dbReference type="Pfam" id="PF00171">
    <property type="entry name" value="Aldedh"/>
    <property type="match status" value="2"/>
</dbReference>
<feature type="domain" description="Aldehyde dehydrogenase" evidence="5">
    <location>
        <begin position="223"/>
        <end position="513"/>
    </location>
</feature>
<dbReference type="Gene3D" id="3.40.605.10">
    <property type="entry name" value="Aldehyde Dehydrogenase, Chain A, domain 1"/>
    <property type="match status" value="1"/>
</dbReference>
<dbReference type="AlphaFoldDB" id="A0A8H6X8J3"/>
<reference evidence="6" key="1">
    <citation type="submission" date="2020-05" db="EMBL/GenBank/DDBJ databases">
        <title>Mycena genomes resolve the evolution of fungal bioluminescence.</title>
        <authorList>
            <person name="Tsai I.J."/>
        </authorList>
    </citation>
    <scope>NUCLEOTIDE SEQUENCE</scope>
    <source>
        <strain evidence="6">160909Yilan</strain>
    </source>
</reference>
<dbReference type="PROSITE" id="PS00687">
    <property type="entry name" value="ALDEHYDE_DEHYDR_GLU"/>
    <property type="match status" value="1"/>
</dbReference>
<dbReference type="InterPro" id="IPR016161">
    <property type="entry name" value="Ald_DH/histidinol_DH"/>
</dbReference>
<protein>
    <submittedName>
        <fullName evidence="6">Putative betaine aldehyde</fullName>
    </submittedName>
</protein>
<evidence type="ECO:0000256" key="3">
    <source>
        <dbReference type="PROSITE-ProRule" id="PRU10007"/>
    </source>
</evidence>
<gene>
    <name evidence="6" type="ORF">MSAN_02322200</name>
</gene>
<dbReference type="InterPro" id="IPR016162">
    <property type="entry name" value="Ald_DH_N"/>
</dbReference>
<dbReference type="InterPro" id="IPR016163">
    <property type="entry name" value="Ald_DH_C"/>
</dbReference>
<comment type="similarity">
    <text evidence="1 4">Belongs to the aldehyde dehydrogenase family.</text>
</comment>
<dbReference type="InterPro" id="IPR029510">
    <property type="entry name" value="Ald_DH_CS_GLU"/>
</dbReference>
<evidence type="ECO:0000256" key="2">
    <source>
        <dbReference type="ARBA" id="ARBA00023002"/>
    </source>
</evidence>
<feature type="active site" evidence="3">
    <location>
        <position position="264"/>
    </location>
</feature>